<dbReference type="PANTHER" id="PTHR43750">
    <property type="entry name" value="UDP-GLUCOSE 6-DEHYDROGENASE TUAD"/>
    <property type="match status" value="1"/>
</dbReference>
<dbReference type="NCBIfam" id="TIGR03026">
    <property type="entry name" value="NDP-sugDHase"/>
    <property type="match status" value="1"/>
</dbReference>
<feature type="binding site" evidence="10">
    <location>
        <position position="35"/>
    </location>
    <ligand>
        <name>NAD(+)</name>
        <dbReference type="ChEBI" id="CHEBI:57540"/>
    </ligand>
</feature>
<feature type="binding site" evidence="10">
    <location>
        <position position="262"/>
    </location>
    <ligand>
        <name>NAD(+)</name>
        <dbReference type="ChEBI" id="CHEBI:57540"/>
    </ligand>
</feature>
<dbReference type="InterPro" id="IPR036220">
    <property type="entry name" value="UDP-Glc/GDP-Man_DH_C_sf"/>
</dbReference>
<evidence type="ECO:0000256" key="1">
    <source>
        <dbReference type="ARBA" id="ARBA00004701"/>
    </source>
</evidence>
<feature type="binding site" evidence="10">
    <location>
        <position position="83"/>
    </location>
    <ligand>
        <name>NAD(+)</name>
        <dbReference type="ChEBI" id="CHEBI:57540"/>
    </ligand>
</feature>
<feature type="chain" id="PRO_5038618938" description="UDP-glucose 6-dehydrogenase" evidence="11">
    <location>
        <begin position="21"/>
        <end position="428"/>
    </location>
</feature>
<dbReference type="PATRIC" id="fig|1423.173.peg.637"/>
<gene>
    <name evidence="14" type="primary">ytcA</name>
    <name evidence="14" type="ORF">P5633_08680</name>
    <name evidence="13" type="ORF">SC09_Contig17orf00795</name>
</gene>
<feature type="domain" description="UDP-glucose/GDP-mannose dehydrogenase C-terminal" evidence="12">
    <location>
        <begin position="312"/>
        <end position="412"/>
    </location>
</feature>
<evidence type="ECO:0000256" key="7">
    <source>
        <dbReference type="PIRNR" id="PIRNR000124"/>
    </source>
</evidence>
<evidence type="ECO:0000256" key="11">
    <source>
        <dbReference type="SAM" id="SignalP"/>
    </source>
</evidence>
<keyword evidence="11" id="KW-0732">Signal</keyword>
<accession>A0A0D1IVW6</accession>
<dbReference type="SUPFAM" id="SSF51735">
    <property type="entry name" value="NAD(P)-binding Rossmann-fold domains"/>
    <property type="match status" value="1"/>
</dbReference>
<evidence type="ECO:0000256" key="10">
    <source>
        <dbReference type="PIRSR" id="PIRSR500134-3"/>
    </source>
</evidence>
<evidence type="ECO:0000256" key="8">
    <source>
        <dbReference type="PIRSR" id="PIRSR500134-1"/>
    </source>
</evidence>
<feature type="binding site" evidence="9">
    <location>
        <position position="203"/>
    </location>
    <ligand>
        <name>substrate</name>
    </ligand>
</feature>
<comment type="pathway">
    <text evidence="1">Nucleotide-sugar biosynthesis; UDP-alpha-D-glucuronate biosynthesis; UDP-alpha-D-glucuronate from UDP-alpha-D-glucose: step 1/1.</text>
</comment>
<evidence type="ECO:0000256" key="2">
    <source>
        <dbReference type="ARBA" id="ARBA00006601"/>
    </source>
</evidence>
<feature type="signal peptide" evidence="11">
    <location>
        <begin position="1"/>
        <end position="20"/>
    </location>
</feature>
<keyword evidence="4 7" id="KW-0560">Oxidoreductase</keyword>
<name>A0A0D1IVW6_BACIU</name>
<dbReference type="SMART" id="SM00984">
    <property type="entry name" value="UDPG_MGDP_dh_C"/>
    <property type="match status" value="1"/>
</dbReference>
<comment type="similarity">
    <text evidence="2 7">Belongs to the UDP-glucose/GDP-mannose dehydrogenase family.</text>
</comment>
<dbReference type="SUPFAM" id="SSF48179">
    <property type="entry name" value="6-phosphogluconate dehydrogenase C-terminal domain-like"/>
    <property type="match status" value="1"/>
</dbReference>
<dbReference type="InterPro" id="IPR008927">
    <property type="entry name" value="6-PGluconate_DH-like_C_sf"/>
</dbReference>
<evidence type="ECO:0000256" key="3">
    <source>
        <dbReference type="ARBA" id="ARBA00012954"/>
    </source>
</evidence>
<dbReference type="GO" id="GO:0006065">
    <property type="term" value="P:UDP-glucuronate biosynthetic process"/>
    <property type="evidence" value="ECO:0007669"/>
    <property type="project" value="UniProtKB-UniPathway"/>
</dbReference>
<dbReference type="Pfam" id="PF03720">
    <property type="entry name" value="UDPG_MGDP_dh_C"/>
    <property type="match status" value="1"/>
</dbReference>
<keyword evidence="5 7" id="KW-0520">NAD</keyword>
<dbReference type="Pfam" id="PF03721">
    <property type="entry name" value="UDPG_MGDP_dh_N"/>
    <property type="match status" value="1"/>
</dbReference>
<sequence>MKICVVGAGYVGLTLSAALASIGHDMICTDKDVKKIGQLKKGVIPFYEPGLSDAILRCGNLSFSSEVKSSMEECPVIFIAVGTPPRSDGSADTKALQSVIGDLSEAIRSYKTIITKSTVPPGTNENIAKQLIASGVSRNLFNVVSNPEFLREGNALYDMLHPDKTVIGVQEEDHVSAAIVKSIYKHIDTPFIVTSLAGAELIKYANNFFLAAKISFINEMARICEAYQSDISDISRAIGLDPRIGKHFLQAGIGYGGSCFPKDLQALQFAAQEKNTETFLLRAVQHINDTQLGLYIKKIQSFFETLQGKKAAVLGISFKPNTDDIRNSQAVRLMERLAELGCDVHAYDPEAVLPEHLRQHVTQHSQAFDAIEESDFLFLATEWPEFLAFDWKKAADIMKGRLVIDGRNVLKKELIEACGLICTGVGRP</sequence>
<dbReference type="UniPathway" id="UPA00038">
    <property type="reaction ID" value="UER00491"/>
</dbReference>
<evidence type="ECO:0000256" key="6">
    <source>
        <dbReference type="ARBA" id="ARBA00047473"/>
    </source>
</evidence>
<dbReference type="Pfam" id="PF00984">
    <property type="entry name" value="UDPG_MGDP_dh"/>
    <property type="match status" value="1"/>
</dbReference>
<feature type="binding site" evidence="9">
    <location>
        <begin position="149"/>
        <end position="152"/>
    </location>
    <ligand>
        <name>substrate</name>
    </ligand>
</feature>
<dbReference type="Proteomes" id="UP000032247">
    <property type="component" value="Unassembled WGS sequence"/>
</dbReference>
<dbReference type="SUPFAM" id="SSF52413">
    <property type="entry name" value="UDP-glucose/GDP-mannose dehydrogenase C-terminal domain"/>
    <property type="match status" value="1"/>
</dbReference>
<evidence type="ECO:0000256" key="5">
    <source>
        <dbReference type="ARBA" id="ARBA00023027"/>
    </source>
</evidence>
<dbReference type="GO" id="GO:0051287">
    <property type="term" value="F:NAD binding"/>
    <property type="evidence" value="ECO:0007669"/>
    <property type="project" value="InterPro"/>
</dbReference>
<dbReference type="PIRSF" id="PIRSF500134">
    <property type="entry name" value="UDPglc_DH_bac"/>
    <property type="match status" value="1"/>
</dbReference>
<dbReference type="GO" id="GO:0000271">
    <property type="term" value="P:polysaccharide biosynthetic process"/>
    <property type="evidence" value="ECO:0007669"/>
    <property type="project" value="InterPro"/>
</dbReference>
<evidence type="ECO:0000256" key="9">
    <source>
        <dbReference type="PIRSR" id="PIRSR500134-2"/>
    </source>
</evidence>
<evidence type="ECO:0000313" key="15">
    <source>
        <dbReference type="Proteomes" id="UP000032247"/>
    </source>
</evidence>
<dbReference type="Gene3D" id="3.40.50.720">
    <property type="entry name" value="NAD(P)-binding Rossmann-like Domain"/>
    <property type="match status" value="2"/>
</dbReference>
<evidence type="ECO:0000256" key="4">
    <source>
        <dbReference type="ARBA" id="ARBA00023002"/>
    </source>
</evidence>
<dbReference type="Gene3D" id="1.20.5.100">
    <property type="entry name" value="Cytochrome c1, transmembrane anchor, C-terminal"/>
    <property type="match status" value="1"/>
</dbReference>
<comment type="catalytic activity">
    <reaction evidence="6 7">
        <text>UDP-alpha-D-glucose + 2 NAD(+) + H2O = UDP-alpha-D-glucuronate + 2 NADH + 3 H(+)</text>
        <dbReference type="Rhea" id="RHEA:23596"/>
        <dbReference type="ChEBI" id="CHEBI:15377"/>
        <dbReference type="ChEBI" id="CHEBI:15378"/>
        <dbReference type="ChEBI" id="CHEBI:57540"/>
        <dbReference type="ChEBI" id="CHEBI:57945"/>
        <dbReference type="ChEBI" id="CHEBI:58052"/>
        <dbReference type="ChEBI" id="CHEBI:58885"/>
        <dbReference type="EC" id="1.1.1.22"/>
    </reaction>
</comment>
<dbReference type="AlphaFoldDB" id="A0A0D1IVW6"/>
<evidence type="ECO:0000313" key="14">
    <source>
        <dbReference type="EMBL" id="WEY86147.1"/>
    </source>
</evidence>
<reference evidence="13 15" key="1">
    <citation type="submission" date="2014-12" db="EMBL/GenBank/DDBJ databases">
        <title>Comparative genome analysis of Bacillus coagulans HM-08, Clostridium butyricum HM-68, Bacillus subtilis HM-66 and Bacillus licheniformis BL-09.</title>
        <authorList>
            <person name="Zhang H."/>
        </authorList>
    </citation>
    <scope>NUCLEOTIDE SEQUENCE [LARGE SCALE GENOMIC DNA]</scope>
    <source>
        <strain evidence="13 15">HM-66</strain>
    </source>
</reference>
<reference evidence="14" key="2">
    <citation type="submission" date="2023-03" db="EMBL/GenBank/DDBJ databases">
        <title>Complete genome sequences of 52 Bacillus and Priestia strains isolated from West-African fermentations and 26 reference strains from the DSMZ collection.</title>
        <authorList>
            <person name="Wiedenbein E.S."/>
            <person name="Canoy T.S."/>
            <person name="Hui Y."/>
            <person name="Parkouda C."/>
            <person name="Dawende C."/>
            <person name="Ametefe E."/>
            <person name="Jespersen L."/>
            <person name="Nielsen D.S."/>
        </authorList>
    </citation>
    <scope>NUCLEOTIDE SEQUENCE</scope>
    <source>
        <strain evidence="14">PRO56</strain>
    </source>
</reference>
<evidence type="ECO:0000259" key="12">
    <source>
        <dbReference type="SMART" id="SM00984"/>
    </source>
</evidence>
<dbReference type="InterPro" id="IPR014027">
    <property type="entry name" value="UDP-Glc/GDP-Man_DH_C"/>
</dbReference>
<dbReference type="PIRSF" id="PIRSF000124">
    <property type="entry name" value="UDPglc_GDPman_dh"/>
    <property type="match status" value="1"/>
</dbReference>
<dbReference type="InterPro" id="IPR036291">
    <property type="entry name" value="NAD(P)-bd_dom_sf"/>
</dbReference>
<dbReference type="GO" id="GO:0003979">
    <property type="term" value="F:UDP-glucose 6-dehydrogenase activity"/>
    <property type="evidence" value="ECO:0007669"/>
    <property type="project" value="UniProtKB-EC"/>
</dbReference>
<dbReference type="InterPro" id="IPR014026">
    <property type="entry name" value="UDP-Glc/GDP-Man_DH_dimer"/>
</dbReference>
<feature type="binding site" evidence="9">
    <location>
        <begin position="248"/>
        <end position="252"/>
    </location>
    <ligand>
        <name>substrate</name>
    </ligand>
</feature>
<feature type="binding site" evidence="10">
    <location>
        <position position="152"/>
    </location>
    <ligand>
        <name>NAD(+)</name>
        <dbReference type="ChEBI" id="CHEBI:57540"/>
    </ligand>
</feature>
<feature type="active site" description="Nucleophile" evidence="8">
    <location>
        <position position="259"/>
    </location>
</feature>
<feature type="binding site" evidence="9">
    <location>
        <position position="319"/>
    </location>
    <ligand>
        <name>substrate</name>
    </ligand>
</feature>
<dbReference type="EMBL" id="JXBC01000001">
    <property type="protein sequence ID" value="KIU13518.1"/>
    <property type="molecule type" value="Genomic_DNA"/>
</dbReference>
<dbReference type="InterPro" id="IPR017476">
    <property type="entry name" value="UDP-Glc/GDP-Man"/>
</dbReference>
<dbReference type="PANTHER" id="PTHR43750:SF3">
    <property type="entry name" value="UDP-GLUCOSE 6-DEHYDROGENASE TUAD"/>
    <property type="match status" value="1"/>
</dbReference>
<feature type="binding site" evidence="10">
    <location>
        <position position="118"/>
    </location>
    <ligand>
        <name>NAD(+)</name>
        <dbReference type="ChEBI" id="CHEBI:57540"/>
    </ligand>
</feature>
<organism evidence="13 15">
    <name type="scientific">Bacillus subtilis</name>
    <dbReference type="NCBI Taxonomy" id="1423"/>
    <lineage>
        <taxon>Bacteria</taxon>
        <taxon>Bacillati</taxon>
        <taxon>Bacillota</taxon>
        <taxon>Bacilli</taxon>
        <taxon>Bacillales</taxon>
        <taxon>Bacillaceae</taxon>
        <taxon>Bacillus</taxon>
    </lineage>
</organism>
<dbReference type="EMBL" id="CP120576">
    <property type="protein sequence ID" value="WEY86147.1"/>
    <property type="molecule type" value="Genomic_DNA"/>
</dbReference>
<protein>
    <recommendedName>
        <fullName evidence="3 7">UDP-glucose 6-dehydrogenase</fullName>
        <ecNumber evidence="3 7">1.1.1.22</ecNumber>
    </recommendedName>
</protein>
<evidence type="ECO:0000313" key="13">
    <source>
        <dbReference type="EMBL" id="KIU13518.1"/>
    </source>
</evidence>
<dbReference type="EC" id="1.1.1.22" evidence="3 7"/>
<proteinExistence type="inferred from homology"/>
<feature type="binding site" evidence="9">
    <location>
        <position position="256"/>
    </location>
    <ligand>
        <name>substrate</name>
    </ligand>
</feature>
<dbReference type="InterPro" id="IPR028357">
    <property type="entry name" value="UDPglc_DH_bac"/>
</dbReference>
<dbReference type="Proteomes" id="UP001214898">
    <property type="component" value="Chromosome"/>
</dbReference>
<feature type="binding site" evidence="10">
    <location>
        <position position="326"/>
    </location>
    <ligand>
        <name>NAD(+)</name>
        <dbReference type="ChEBI" id="CHEBI:57540"/>
    </ligand>
</feature>
<dbReference type="InterPro" id="IPR001732">
    <property type="entry name" value="UDP-Glc/GDP-Man_DH_N"/>
</dbReference>
<feature type="binding site" evidence="10">
    <location>
        <position position="30"/>
    </location>
    <ligand>
        <name>NAD(+)</name>
        <dbReference type="ChEBI" id="CHEBI:57540"/>
    </ligand>
</feature>